<dbReference type="Proteomes" id="UP000703893">
    <property type="component" value="Unassembled WGS sequence"/>
</dbReference>
<comment type="caution">
    <text evidence="3">The sequence shown here is derived from an EMBL/GenBank/DDBJ whole genome shotgun (WGS) entry which is preliminary data.</text>
</comment>
<evidence type="ECO:0000256" key="1">
    <source>
        <dbReference type="SAM" id="MobiDB-lite"/>
    </source>
</evidence>
<keyword evidence="2" id="KW-1133">Transmembrane helix</keyword>
<accession>A0A937X2Y2</accession>
<proteinExistence type="predicted"/>
<evidence type="ECO:0000256" key="2">
    <source>
        <dbReference type="SAM" id="Phobius"/>
    </source>
</evidence>
<feature type="region of interest" description="Disordered" evidence="1">
    <location>
        <begin position="205"/>
        <end position="225"/>
    </location>
</feature>
<evidence type="ECO:0000313" key="4">
    <source>
        <dbReference type="Proteomes" id="UP000703893"/>
    </source>
</evidence>
<dbReference type="EMBL" id="VGJX01000429">
    <property type="protein sequence ID" value="MBM3275066.1"/>
    <property type="molecule type" value="Genomic_DNA"/>
</dbReference>
<name>A0A937X2Y2_9BACT</name>
<protein>
    <submittedName>
        <fullName evidence="3">Uncharacterized protein</fullName>
    </submittedName>
</protein>
<evidence type="ECO:0000313" key="3">
    <source>
        <dbReference type="EMBL" id="MBM3275066.1"/>
    </source>
</evidence>
<dbReference type="AlphaFoldDB" id="A0A937X2Y2"/>
<reference evidence="3 4" key="1">
    <citation type="submission" date="2019-03" db="EMBL/GenBank/DDBJ databases">
        <title>Lake Tanganyika Metagenome-Assembled Genomes (MAGs).</title>
        <authorList>
            <person name="Tran P."/>
        </authorList>
    </citation>
    <scope>NUCLEOTIDE SEQUENCE [LARGE SCALE GENOMIC DNA]</scope>
    <source>
        <strain evidence="3">K_DeepCast_65m_m2_236</strain>
    </source>
</reference>
<keyword evidence="2" id="KW-0812">Transmembrane</keyword>
<sequence length="392" mass="42682">MELVHAEFQARLSDFRLTLADRQQLQAEYSARLATVPHEYRLRFIRPVGCASLPSDVIIKAMTETLDAWAHESQERRGVLRGRIAVLSPAVFTLPAGSDTSLLTKADLVRSTIARVIANIADVEKMPGAELIRAGANQVALAETRIRLEDLMQARLDPLLRVAGRGLGRDSMLWIAQALEAAQAKQRASEMRAEAFRQALREYSGVPTAPSSTTSKPAGASPSAPLGDVQALTPQIDRTFIEGIVALSEVNTTFRQEITRNVIVASTEAASRAEVVEHYRSLWASMNSPAAPSLPPDEVAKRLDAITAEARQATQQFNDFFAEYSRVAFRPSSAMFTVDQPASVTALSAFGTRSFAILVLAAFLATPVILAAACLVLFHLRRYVRSAMPAQP</sequence>
<gene>
    <name evidence="3" type="ORF">FJZ00_07925</name>
</gene>
<keyword evidence="2" id="KW-0472">Membrane</keyword>
<feature type="transmembrane region" description="Helical" evidence="2">
    <location>
        <begin position="355"/>
        <end position="378"/>
    </location>
</feature>
<organism evidence="3 4">
    <name type="scientific">Candidatus Tanganyikabacteria bacterium</name>
    <dbReference type="NCBI Taxonomy" id="2961651"/>
    <lineage>
        <taxon>Bacteria</taxon>
        <taxon>Bacillati</taxon>
        <taxon>Candidatus Sericytochromatia</taxon>
        <taxon>Candidatus Tanganyikabacteria</taxon>
    </lineage>
</organism>